<protein>
    <recommendedName>
        <fullName evidence="3">YD repeat-containing protein</fullName>
    </recommendedName>
</protein>
<comment type="caution">
    <text evidence="1">The sequence shown here is derived from an EMBL/GenBank/DDBJ whole genome shotgun (WGS) entry which is preliminary data.</text>
</comment>
<dbReference type="AlphaFoldDB" id="A0A7K1UP35"/>
<accession>A0A7K1UP35</accession>
<reference evidence="1 2" key="1">
    <citation type="submission" date="2019-12" db="EMBL/GenBank/DDBJ databases">
        <title>Nocardia sp. nov. ET3-3 isolated from soil.</title>
        <authorList>
            <person name="Kanchanasin P."/>
            <person name="Tanasupawat S."/>
            <person name="Yuki M."/>
            <person name="Kudo T."/>
        </authorList>
    </citation>
    <scope>NUCLEOTIDE SEQUENCE [LARGE SCALE GENOMIC DNA]</scope>
    <source>
        <strain evidence="1 2">ET3-3</strain>
    </source>
</reference>
<name>A0A7K1UP35_9NOCA</name>
<dbReference type="Proteomes" id="UP000466794">
    <property type="component" value="Unassembled WGS sequence"/>
</dbReference>
<gene>
    <name evidence="1" type="ORF">GPX89_01565</name>
</gene>
<proteinExistence type="predicted"/>
<keyword evidence="2" id="KW-1185">Reference proteome</keyword>
<evidence type="ECO:0008006" key="3">
    <source>
        <dbReference type="Google" id="ProtNLM"/>
    </source>
</evidence>
<evidence type="ECO:0000313" key="1">
    <source>
        <dbReference type="EMBL" id="MVU75929.1"/>
    </source>
</evidence>
<sequence length="142" mass="15415">MTTVRFHLMSTLSPAEVMHVLTDFGPTRPEAWPSIDAEHFTVHARGDNWAEVTEGTAAAWERARYDWDPAGDTVTVTTLDSKLFGAGGGWVFKITPDLPGCRVDVELTRTPQALKGKILAALLPLVGPSSLRKSFATPLRAA</sequence>
<organism evidence="1 2">
    <name type="scientific">Nocardia terrae</name>
    <dbReference type="NCBI Taxonomy" id="2675851"/>
    <lineage>
        <taxon>Bacteria</taxon>
        <taxon>Bacillati</taxon>
        <taxon>Actinomycetota</taxon>
        <taxon>Actinomycetes</taxon>
        <taxon>Mycobacteriales</taxon>
        <taxon>Nocardiaceae</taxon>
        <taxon>Nocardia</taxon>
    </lineage>
</organism>
<dbReference type="EMBL" id="WRPP01000001">
    <property type="protein sequence ID" value="MVU75929.1"/>
    <property type="molecule type" value="Genomic_DNA"/>
</dbReference>
<dbReference type="RefSeq" id="WP_157354701.1">
    <property type="nucleotide sequence ID" value="NZ_WRPP01000001.1"/>
</dbReference>
<evidence type="ECO:0000313" key="2">
    <source>
        <dbReference type="Proteomes" id="UP000466794"/>
    </source>
</evidence>